<evidence type="ECO:0000313" key="3">
    <source>
        <dbReference type="EMBL" id="CAE8587089.1"/>
    </source>
</evidence>
<organism evidence="3 4">
    <name type="scientific">Polarella glacialis</name>
    <name type="common">Dinoflagellate</name>
    <dbReference type="NCBI Taxonomy" id="89957"/>
    <lineage>
        <taxon>Eukaryota</taxon>
        <taxon>Sar</taxon>
        <taxon>Alveolata</taxon>
        <taxon>Dinophyceae</taxon>
        <taxon>Suessiales</taxon>
        <taxon>Suessiaceae</taxon>
        <taxon>Polarella</taxon>
    </lineage>
</organism>
<keyword evidence="1" id="KW-0175">Coiled coil</keyword>
<name>A0A813DGQ0_POLGL</name>
<feature type="compositionally biased region" description="Low complexity" evidence="2">
    <location>
        <begin position="17"/>
        <end position="65"/>
    </location>
</feature>
<feature type="compositionally biased region" description="Low complexity" evidence="2">
    <location>
        <begin position="129"/>
        <end position="143"/>
    </location>
</feature>
<keyword evidence="4" id="KW-1185">Reference proteome</keyword>
<evidence type="ECO:0000256" key="2">
    <source>
        <dbReference type="SAM" id="MobiDB-lite"/>
    </source>
</evidence>
<feature type="non-terminal residue" evidence="3">
    <location>
        <position position="351"/>
    </location>
</feature>
<sequence length="351" mass="37895">MAQPQPWPSQLPTSASLQQQQQQQHQQQQQKQEQQQQQQLQQQKQQQQQLQQQQQQQQQQQLQQLPTSALSQLATSGTSQHRAVSSNRRAASQGPAAGTATPRAVSHSPAGWASARPMNSWPSGSPMRQQQLHHQAQLAQSQQRVLSPQRLIAQQQMQQMQHWQAASALTQRPTSPDRGQKLLSPDHTMNSARSASVGPQALGPPRGSPSPRRSMPQALVSPGRQGQCFSGPPIPVSARVQGPFGTRGSLAMPSEPVTAIVGGCVSPSAPRPPLIGPGHSRPSSSIAAFGQGSAVRVVTPIRHHPGMLSTPPAAAESEELLELEVVQLRRRLAELEARLGQNRTAGSVSSR</sequence>
<dbReference type="AlphaFoldDB" id="A0A813DGQ0"/>
<evidence type="ECO:0000256" key="1">
    <source>
        <dbReference type="SAM" id="Coils"/>
    </source>
</evidence>
<accession>A0A813DGQ0</accession>
<feature type="compositionally biased region" description="Polar residues" evidence="2">
    <location>
        <begin position="66"/>
        <end position="90"/>
    </location>
</feature>
<evidence type="ECO:0000313" key="4">
    <source>
        <dbReference type="Proteomes" id="UP000654075"/>
    </source>
</evidence>
<gene>
    <name evidence="3" type="ORF">PGLA1383_LOCUS5931</name>
</gene>
<feature type="compositionally biased region" description="Polar residues" evidence="2">
    <location>
        <begin position="162"/>
        <end position="174"/>
    </location>
</feature>
<feature type="compositionally biased region" description="Low complexity" evidence="2">
    <location>
        <begin position="203"/>
        <end position="214"/>
    </location>
</feature>
<dbReference type="Proteomes" id="UP000654075">
    <property type="component" value="Unassembled WGS sequence"/>
</dbReference>
<feature type="region of interest" description="Disordered" evidence="2">
    <location>
        <begin position="1"/>
        <end position="225"/>
    </location>
</feature>
<comment type="caution">
    <text evidence="3">The sequence shown here is derived from an EMBL/GenBank/DDBJ whole genome shotgun (WGS) entry which is preliminary data.</text>
</comment>
<dbReference type="EMBL" id="CAJNNV010002393">
    <property type="protein sequence ID" value="CAE8587089.1"/>
    <property type="molecule type" value="Genomic_DNA"/>
</dbReference>
<protein>
    <submittedName>
        <fullName evidence="3">Uncharacterized protein</fullName>
    </submittedName>
</protein>
<reference evidence="3" key="1">
    <citation type="submission" date="2021-02" db="EMBL/GenBank/DDBJ databases">
        <authorList>
            <person name="Dougan E. K."/>
            <person name="Rhodes N."/>
            <person name="Thang M."/>
            <person name="Chan C."/>
        </authorList>
    </citation>
    <scope>NUCLEOTIDE SEQUENCE</scope>
</reference>
<proteinExistence type="predicted"/>
<feature type="coiled-coil region" evidence="1">
    <location>
        <begin position="318"/>
        <end position="345"/>
    </location>
</feature>